<dbReference type="SUPFAM" id="SSF50985">
    <property type="entry name" value="RCC1/BLIP-II"/>
    <property type="match status" value="1"/>
</dbReference>
<dbReference type="GO" id="GO:0005743">
    <property type="term" value="C:mitochondrial inner membrane"/>
    <property type="evidence" value="ECO:0007669"/>
    <property type="project" value="TreeGrafter"/>
</dbReference>
<evidence type="ECO:0000313" key="3">
    <source>
        <dbReference type="EMBL" id="KAJ3580162.1"/>
    </source>
</evidence>
<gene>
    <name evidence="3" type="ORF">NPX13_g402</name>
</gene>
<proteinExistence type="predicted"/>
<organism evidence="3 4">
    <name type="scientific">Xylaria arbuscula</name>
    <dbReference type="NCBI Taxonomy" id="114810"/>
    <lineage>
        <taxon>Eukaryota</taxon>
        <taxon>Fungi</taxon>
        <taxon>Dikarya</taxon>
        <taxon>Ascomycota</taxon>
        <taxon>Pezizomycotina</taxon>
        <taxon>Sordariomycetes</taxon>
        <taxon>Xylariomycetidae</taxon>
        <taxon>Xylariales</taxon>
        <taxon>Xylariaceae</taxon>
        <taxon>Xylaria</taxon>
    </lineage>
</organism>
<keyword evidence="4" id="KW-1185">Reference proteome</keyword>
<dbReference type="PROSITE" id="PS00626">
    <property type="entry name" value="RCC1_2"/>
    <property type="match status" value="1"/>
</dbReference>
<feature type="transmembrane region" description="Helical" evidence="2">
    <location>
        <begin position="46"/>
        <end position="66"/>
    </location>
</feature>
<keyword evidence="2" id="KW-0812">Transmembrane</keyword>
<comment type="caution">
    <text evidence="3">The sequence shown here is derived from an EMBL/GenBank/DDBJ whole genome shotgun (WGS) entry which is preliminary data.</text>
</comment>
<feature type="repeat" description="RCC1" evidence="1">
    <location>
        <begin position="277"/>
        <end position="340"/>
    </location>
</feature>
<keyword evidence="2" id="KW-1133">Transmembrane helix</keyword>
<dbReference type="Gene3D" id="2.130.10.30">
    <property type="entry name" value="Regulator of chromosome condensation 1/beta-lactamase-inhibitor protein II"/>
    <property type="match status" value="1"/>
</dbReference>
<dbReference type="PROSITE" id="PS50012">
    <property type="entry name" value="RCC1_3"/>
    <property type="match status" value="2"/>
</dbReference>
<evidence type="ECO:0000256" key="2">
    <source>
        <dbReference type="SAM" id="Phobius"/>
    </source>
</evidence>
<evidence type="ECO:0008006" key="5">
    <source>
        <dbReference type="Google" id="ProtNLM"/>
    </source>
</evidence>
<dbReference type="InterPro" id="IPR000408">
    <property type="entry name" value="Reg_chr_condens"/>
</dbReference>
<feature type="repeat" description="RCC1" evidence="1">
    <location>
        <begin position="341"/>
        <end position="402"/>
    </location>
</feature>
<dbReference type="Proteomes" id="UP001148614">
    <property type="component" value="Unassembled WGS sequence"/>
</dbReference>
<dbReference type="EMBL" id="JANPWZ010000026">
    <property type="protein sequence ID" value="KAJ3580162.1"/>
    <property type="molecule type" value="Genomic_DNA"/>
</dbReference>
<keyword evidence="2" id="KW-0472">Membrane</keyword>
<evidence type="ECO:0000256" key="1">
    <source>
        <dbReference type="PROSITE-ProRule" id="PRU00235"/>
    </source>
</evidence>
<dbReference type="FunFam" id="2.130.10.30:FF:000027">
    <property type="entry name" value="Protein FMP25, mitochondrial"/>
    <property type="match status" value="1"/>
</dbReference>
<dbReference type="InterPro" id="IPR009091">
    <property type="entry name" value="RCC1/BLIP-II"/>
</dbReference>
<accession>A0A9W8TQK0</accession>
<reference evidence="3" key="1">
    <citation type="submission" date="2022-07" db="EMBL/GenBank/DDBJ databases">
        <title>Genome Sequence of Xylaria arbuscula.</title>
        <authorList>
            <person name="Buettner E."/>
        </authorList>
    </citation>
    <scope>NUCLEOTIDE SEQUENCE</scope>
    <source>
        <strain evidence="3">VT107</strain>
    </source>
</reference>
<dbReference type="PANTHER" id="PTHR47563">
    <property type="entry name" value="PROTEIN FMP25, MITOCHONDRIAL"/>
    <property type="match status" value="1"/>
</dbReference>
<evidence type="ECO:0000313" key="4">
    <source>
        <dbReference type="Proteomes" id="UP001148614"/>
    </source>
</evidence>
<name>A0A9W8TQK0_9PEZI</name>
<dbReference type="PANTHER" id="PTHR47563:SF1">
    <property type="entry name" value="PROTEIN FMP25, MITOCHONDRIAL"/>
    <property type="match status" value="1"/>
</dbReference>
<dbReference type="Pfam" id="PF00415">
    <property type="entry name" value="RCC1"/>
    <property type="match status" value="1"/>
</dbReference>
<protein>
    <recommendedName>
        <fullName evidence="5">Mitochondrial protein Fmp25</fullName>
    </recommendedName>
</protein>
<dbReference type="Pfam" id="PF13540">
    <property type="entry name" value="RCC1_2"/>
    <property type="match status" value="1"/>
</dbReference>
<dbReference type="AlphaFoldDB" id="A0A9W8TQK0"/>
<dbReference type="GO" id="GO:0034551">
    <property type="term" value="P:mitochondrial respiratory chain complex III assembly"/>
    <property type="evidence" value="ECO:0007669"/>
    <property type="project" value="TreeGrafter"/>
</dbReference>
<sequence>MVASRQLLRHAPPAWRSIQPRPLRGSLQCARYASSSRTGQAKRSRVGRFVGALLVALVAGGAVLIYPSMTKEPPKNTVREAILEYEKPRALPTTKEESRDLISSQHLQVKQSWEHPGVYCWGANSGRVAAPDSTESVIKTPRRISYFDGQLLRDIKLEKDFGAAISERGDLVQWGTDFSKDNPTPTPTLKGKDLVRLAISRDRIIALGKDGSVYSLPVAQSDQTGGGKPASSSWSFWSAAPSNINYRQLKPNGLGWGEYVTSIAGGLEHVLLLTSKGRVFSAASSTAAFPSKGQLGIPGLNWHTRPQGAFDQPHEITTLKGFNISQVAAGDSHSLALEKDGRVFVFGDNSSGQLGFEPENEIPFVDGPIPLPFSKMYRGTHQKPRVTSIAAGGANSFFTVDATRIARPNEDAHEVPDIGRVASDVWACGSGIWGTLGNSRWTHVSLGPSKIKPLSGLSEYDEKTNSVVPIRLAYFSVGSTHAAAVMNNVTNVQASDKTSDQDTNWGADVLWWGGNEYYQLGTGKRNNVATPMYIGPLDGGKGDAEKGRENEMHRFQIAPRTTVRLGEGGRGRKATVEQRVECGRYISCVYSAT</sequence>
<dbReference type="InterPro" id="IPR053245">
    <property type="entry name" value="MitoProcess-Associated"/>
</dbReference>
<dbReference type="VEuPathDB" id="FungiDB:F4678DRAFT_425924"/>